<evidence type="ECO:0000256" key="1">
    <source>
        <dbReference type="ARBA" id="ARBA00004127"/>
    </source>
</evidence>
<accession>A0AAP4TYJ6</accession>
<evidence type="ECO:0000256" key="4">
    <source>
        <dbReference type="ARBA" id="ARBA00023136"/>
    </source>
</evidence>
<comment type="caution">
    <text evidence="6">The sequence shown here is derived from an EMBL/GenBank/DDBJ whole genome shotgun (WGS) entry which is preliminary data.</text>
</comment>
<evidence type="ECO:0000256" key="3">
    <source>
        <dbReference type="ARBA" id="ARBA00022989"/>
    </source>
</evidence>
<proteinExistence type="predicted"/>
<feature type="domain" description="DUF1232" evidence="5">
    <location>
        <begin position="47"/>
        <end position="82"/>
    </location>
</feature>
<keyword evidence="2" id="KW-0812">Transmembrane</keyword>
<keyword evidence="4" id="KW-0472">Membrane</keyword>
<dbReference type="AlphaFoldDB" id="A0AAP4TYJ6"/>
<comment type="subcellular location">
    <subcellularLocation>
        <location evidence="1">Endomembrane system</location>
        <topology evidence="1">Multi-pass membrane protein</topology>
    </subcellularLocation>
</comment>
<reference evidence="6" key="1">
    <citation type="submission" date="2023-07" db="EMBL/GenBank/DDBJ databases">
        <title>Genome content predicts the carbon catabolic preferences of heterotrophic bacteria.</title>
        <authorList>
            <person name="Gralka M."/>
        </authorList>
    </citation>
    <scope>NUCLEOTIDE SEQUENCE</scope>
    <source>
        <strain evidence="6">C2R13</strain>
    </source>
</reference>
<dbReference type="RefSeq" id="WP_107335278.1">
    <property type="nucleotide sequence ID" value="NZ_CP084115.1"/>
</dbReference>
<protein>
    <submittedName>
        <fullName evidence="6">YkvA family protein</fullName>
    </submittedName>
</protein>
<dbReference type="EMBL" id="JAUORK010000003">
    <property type="protein sequence ID" value="MDO6671306.1"/>
    <property type="molecule type" value="Genomic_DNA"/>
</dbReference>
<name>A0AAP4TYJ6_9GAMM</name>
<organism evidence="6 7">
    <name type="scientific">Cobetia amphilecti</name>
    <dbReference type="NCBI Taxonomy" id="1055104"/>
    <lineage>
        <taxon>Bacteria</taxon>
        <taxon>Pseudomonadati</taxon>
        <taxon>Pseudomonadota</taxon>
        <taxon>Gammaproteobacteria</taxon>
        <taxon>Oceanospirillales</taxon>
        <taxon>Halomonadaceae</taxon>
        <taxon>Cobetia</taxon>
    </lineage>
</organism>
<dbReference type="Proteomes" id="UP001170481">
    <property type="component" value="Unassembled WGS sequence"/>
</dbReference>
<keyword evidence="3" id="KW-1133">Transmembrane helix</keyword>
<dbReference type="Pfam" id="PF06803">
    <property type="entry name" value="DUF1232"/>
    <property type="match status" value="1"/>
</dbReference>
<evidence type="ECO:0000256" key="2">
    <source>
        <dbReference type="ARBA" id="ARBA00022692"/>
    </source>
</evidence>
<sequence length="112" mass="12266">MGKALWLTRLFGRRHVLGKAGAALRTMGPLLRDVVSGRYRPVPWKALGLAAGAFIYLVSPLDLIPDLLVGLGILDDLVIVTWLLGKLDDALADYRLWRGEIPEPDPSEPPTP</sequence>
<evidence type="ECO:0000313" key="7">
    <source>
        <dbReference type="Proteomes" id="UP001170481"/>
    </source>
</evidence>
<dbReference type="InterPro" id="IPR010652">
    <property type="entry name" value="DUF1232"/>
</dbReference>
<evidence type="ECO:0000313" key="6">
    <source>
        <dbReference type="EMBL" id="MDO6671306.1"/>
    </source>
</evidence>
<dbReference type="GeneID" id="97325643"/>
<evidence type="ECO:0000259" key="5">
    <source>
        <dbReference type="Pfam" id="PF06803"/>
    </source>
</evidence>
<gene>
    <name evidence="6" type="ORF">Q4535_04155</name>
</gene>
<dbReference type="GO" id="GO:0012505">
    <property type="term" value="C:endomembrane system"/>
    <property type="evidence" value="ECO:0007669"/>
    <property type="project" value="UniProtKB-SubCell"/>
</dbReference>